<evidence type="ECO:0000313" key="2">
    <source>
        <dbReference type="WBParaSite" id="Hba_16035"/>
    </source>
</evidence>
<accession>A0A1I7XFC6</accession>
<proteinExistence type="predicted"/>
<evidence type="ECO:0000313" key="1">
    <source>
        <dbReference type="Proteomes" id="UP000095283"/>
    </source>
</evidence>
<name>A0A1I7XFC6_HETBA</name>
<organism evidence="1 2">
    <name type="scientific">Heterorhabditis bacteriophora</name>
    <name type="common">Entomopathogenic nematode worm</name>
    <dbReference type="NCBI Taxonomy" id="37862"/>
    <lineage>
        <taxon>Eukaryota</taxon>
        <taxon>Metazoa</taxon>
        <taxon>Ecdysozoa</taxon>
        <taxon>Nematoda</taxon>
        <taxon>Chromadorea</taxon>
        <taxon>Rhabditida</taxon>
        <taxon>Rhabditina</taxon>
        <taxon>Rhabditomorpha</taxon>
        <taxon>Strongyloidea</taxon>
        <taxon>Heterorhabditidae</taxon>
        <taxon>Heterorhabditis</taxon>
    </lineage>
</organism>
<dbReference type="Proteomes" id="UP000095283">
    <property type="component" value="Unplaced"/>
</dbReference>
<protein>
    <submittedName>
        <fullName evidence="2">Uncharacterized protein</fullName>
    </submittedName>
</protein>
<dbReference type="AlphaFoldDB" id="A0A1I7XFC6"/>
<reference evidence="2" key="1">
    <citation type="submission" date="2016-11" db="UniProtKB">
        <authorList>
            <consortium name="WormBaseParasite"/>
        </authorList>
    </citation>
    <scope>IDENTIFICATION</scope>
</reference>
<sequence>MIDQQGKMRAYQMYNEECTNLRQLLRLSDYPTVWEGEKVCD</sequence>
<dbReference type="WBParaSite" id="Hba_16035">
    <property type="protein sequence ID" value="Hba_16035"/>
    <property type="gene ID" value="Hba_16035"/>
</dbReference>
<keyword evidence="1" id="KW-1185">Reference proteome</keyword>